<proteinExistence type="predicted"/>
<dbReference type="EMBL" id="BMIQ01000005">
    <property type="protein sequence ID" value="GGE11503.1"/>
    <property type="molecule type" value="Genomic_DNA"/>
</dbReference>
<keyword evidence="7 8" id="KW-0472">Membrane</keyword>
<dbReference type="PANTHER" id="PTHR32196">
    <property type="entry name" value="ABC TRANSPORTER PERMEASE PROTEIN YPHD-RELATED-RELATED"/>
    <property type="match status" value="1"/>
</dbReference>
<dbReference type="GO" id="GO:0005886">
    <property type="term" value="C:plasma membrane"/>
    <property type="evidence" value="ECO:0007669"/>
    <property type="project" value="UniProtKB-SubCell"/>
</dbReference>
<feature type="transmembrane region" description="Helical" evidence="8">
    <location>
        <begin position="234"/>
        <end position="256"/>
    </location>
</feature>
<comment type="subcellular location">
    <subcellularLocation>
        <location evidence="1">Cell membrane</location>
        <topology evidence="1">Multi-pass membrane protein</topology>
    </subcellularLocation>
</comment>
<dbReference type="Proteomes" id="UP000644699">
    <property type="component" value="Unassembled WGS sequence"/>
</dbReference>
<sequence length="335" mass="34484">MTSSSDPHGMNVDLLTAPRHSAVKRLATSQEAWIAVAILVLGLLVSLISPKFATAGNLLNVLQNACFIGIMALGMTPVIVSGGIDISVGSILGLCGIVLGIVLVAGWPLPLAILAVLALGALCGAFNGAIIAYLKLPPFVVTLAALSMGRSLALVVSQNTVFYEFGPWTAELLALGGGKTFGLPNVIYALALGILVLHFLLTKTRWGRYVFAVGGNENAARLCGIPVELIKVSAYAFSGLMAALTSIFLVGWLGAVTNALGTGYELQVIAATVIGGASLVGGFGTAIGAAIGAVLVEVIRNSLLIAGVNPFWQGFFVGSFILGAVLLERVRSARK</sequence>
<feature type="transmembrane region" description="Helical" evidence="8">
    <location>
        <begin position="181"/>
        <end position="201"/>
    </location>
</feature>
<accession>A0A917E7D9</accession>
<evidence type="ECO:0000256" key="6">
    <source>
        <dbReference type="ARBA" id="ARBA00022989"/>
    </source>
</evidence>
<organism evidence="9 10">
    <name type="scientific">Aureimonas endophytica</name>
    <dbReference type="NCBI Taxonomy" id="2027858"/>
    <lineage>
        <taxon>Bacteria</taxon>
        <taxon>Pseudomonadati</taxon>
        <taxon>Pseudomonadota</taxon>
        <taxon>Alphaproteobacteria</taxon>
        <taxon>Hyphomicrobiales</taxon>
        <taxon>Aurantimonadaceae</taxon>
        <taxon>Aureimonas</taxon>
    </lineage>
</organism>
<feature type="transmembrane region" description="Helical" evidence="8">
    <location>
        <begin position="113"/>
        <end position="134"/>
    </location>
</feature>
<keyword evidence="4" id="KW-0997">Cell inner membrane</keyword>
<dbReference type="AlphaFoldDB" id="A0A917E7D9"/>
<evidence type="ECO:0000256" key="2">
    <source>
        <dbReference type="ARBA" id="ARBA00022448"/>
    </source>
</evidence>
<evidence type="ECO:0000256" key="3">
    <source>
        <dbReference type="ARBA" id="ARBA00022475"/>
    </source>
</evidence>
<evidence type="ECO:0000256" key="1">
    <source>
        <dbReference type="ARBA" id="ARBA00004651"/>
    </source>
</evidence>
<feature type="transmembrane region" description="Helical" evidence="8">
    <location>
        <begin position="87"/>
        <end position="107"/>
    </location>
</feature>
<feature type="transmembrane region" description="Helical" evidence="8">
    <location>
        <begin position="61"/>
        <end position="80"/>
    </location>
</feature>
<evidence type="ECO:0000256" key="4">
    <source>
        <dbReference type="ARBA" id="ARBA00022519"/>
    </source>
</evidence>
<evidence type="ECO:0000313" key="10">
    <source>
        <dbReference type="Proteomes" id="UP000644699"/>
    </source>
</evidence>
<dbReference type="PANTHER" id="PTHR32196:SF21">
    <property type="entry name" value="ABC TRANSPORTER PERMEASE PROTEIN YPHD-RELATED"/>
    <property type="match status" value="1"/>
</dbReference>
<dbReference type="CDD" id="cd06579">
    <property type="entry name" value="TM_PBP1_transp_AraH_like"/>
    <property type="match status" value="1"/>
</dbReference>
<keyword evidence="2" id="KW-0813">Transport</keyword>
<feature type="transmembrane region" description="Helical" evidence="8">
    <location>
        <begin position="268"/>
        <end position="296"/>
    </location>
</feature>
<keyword evidence="5 8" id="KW-0812">Transmembrane</keyword>
<reference evidence="9" key="2">
    <citation type="submission" date="2020-09" db="EMBL/GenBank/DDBJ databases">
        <authorList>
            <person name="Sun Q."/>
            <person name="Zhou Y."/>
        </authorList>
    </citation>
    <scope>NUCLEOTIDE SEQUENCE</scope>
    <source>
        <strain evidence="9">CGMCC 1.15367</strain>
    </source>
</reference>
<name>A0A917E7D9_9HYPH</name>
<keyword evidence="10" id="KW-1185">Reference proteome</keyword>
<evidence type="ECO:0000256" key="8">
    <source>
        <dbReference type="SAM" id="Phobius"/>
    </source>
</evidence>
<evidence type="ECO:0000313" key="9">
    <source>
        <dbReference type="EMBL" id="GGE11503.1"/>
    </source>
</evidence>
<feature type="transmembrane region" description="Helical" evidence="8">
    <location>
        <begin position="32"/>
        <end position="49"/>
    </location>
</feature>
<keyword evidence="6 8" id="KW-1133">Transmembrane helix</keyword>
<protein>
    <submittedName>
        <fullName evidence="9">ABC transporter permease</fullName>
    </submittedName>
</protein>
<dbReference type="InterPro" id="IPR001851">
    <property type="entry name" value="ABC_transp_permease"/>
</dbReference>
<dbReference type="GO" id="GO:0022857">
    <property type="term" value="F:transmembrane transporter activity"/>
    <property type="evidence" value="ECO:0007669"/>
    <property type="project" value="InterPro"/>
</dbReference>
<comment type="caution">
    <text evidence="9">The sequence shown here is derived from an EMBL/GenBank/DDBJ whole genome shotgun (WGS) entry which is preliminary data.</text>
</comment>
<dbReference type="Pfam" id="PF02653">
    <property type="entry name" value="BPD_transp_2"/>
    <property type="match status" value="1"/>
</dbReference>
<gene>
    <name evidence="9" type="ORF">GCM10011390_33270</name>
</gene>
<reference evidence="9" key="1">
    <citation type="journal article" date="2014" name="Int. J. Syst. Evol. Microbiol.">
        <title>Complete genome sequence of Corynebacterium casei LMG S-19264T (=DSM 44701T), isolated from a smear-ripened cheese.</title>
        <authorList>
            <consortium name="US DOE Joint Genome Institute (JGI-PGF)"/>
            <person name="Walter F."/>
            <person name="Albersmeier A."/>
            <person name="Kalinowski J."/>
            <person name="Ruckert C."/>
        </authorList>
    </citation>
    <scope>NUCLEOTIDE SEQUENCE</scope>
    <source>
        <strain evidence="9">CGMCC 1.15367</strain>
    </source>
</reference>
<feature type="transmembrane region" description="Helical" evidence="8">
    <location>
        <begin position="303"/>
        <end position="327"/>
    </location>
</feature>
<evidence type="ECO:0000256" key="7">
    <source>
        <dbReference type="ARBA" id="ARBA00023136"/>
    </source>
</evidence>
<keyword evidence="3" id="KW-1003">Cell membrane</keyword>
<evidence type="ECO:0000256" key="5">
    <source>
        <dbReference type="ARBA" id="ARBA00022692"/>
    </source>
</evidence>